<proteinExistence type="predicted"/>
<organism evidence="1 2">
    <name type="scientific">Chryseobacterium camelliae</name>
    <dbReference type="NCBI Taxonomy" id="1265445"/>
    <lineage>
        <taxon>Bacteria</taxon>
        <taxon>Pseudomonadati</taxon>
        <taxon>Bacteroidota</taxon>
        <taxon>Flavobacteriia</taxon>
        <taxon>Flavobacteriales</taxon>
        <taxon>Weeksellaceae</taxon>
        <taxon>Chryseobacterium group</taxon>
        <taxon>Chryseobacterium</taxon>
    </lineage>
</organism>
<name>A0ABU0TFK2_9FLAO</name>
<reference evidence="1 2" key="1">
    <citation type="submission" date="2023-07" db="EMBL/GenBank/DDBJ databases">
        <title>Functional and genomic diversity of the sorghum phyllosphere microbiome.</title>
        <authorList>
            <person name="Shade A."/>
        </authorList>
    </citation>
    <scope>NUCLEOTIDE SEQUENCE [LARGE SCALE GENOMIC DNA]</scope>
    <source>
        <strain evidence="1 2">SORGH_AS_1064</strain>
    </source>
</reference>
<sequence>MFVNLERKGLSQDIVVANSSTWAKAKLNDIENRKTNPEFTTIRFS</sequence>
<keyword evidence="2" id="KW-1185">Reference proteome</keyword>
<dbReference type="EMBL" id="JAUTAL010000001">
    <property type="protein sequence ID" value="MDQ1095792.1"/>
    <property type="molecule type" value="Genomic_DNA"/>
</dbReference>
<dbReference type="Proteomes" id="UP001225072">
    <property type="component" value="Unassembled WGS sequence"/>
</dbReference>
<accession>A0ABU0TFK2</accession>
<comment type="caution">
    <text evidence="1">The sequence shown here is derived from an EMBL/GenBank/DDBJ whole genome shotgun (WGS) entry which is preliminary data.</text>
</comment>
<evidence type="ECO:0000313" key="1">
    <source>
        <dbReference type="EMBL" id="MDQ1095792.1"/>
    </source>
</evidence>
<gene>
    <name evidence="1" type="ORF">QE404_000939</name>
</gene>
<evidence type="ECO:0000313" key="2">
    <source>
        <dbReference type="Proteomes" id="UP001225072"/>
    </source>
</evidence>
<protein>
    <submittedName>
        <fullName evidence="1">Uncharacterized protein</fullName>
    </submittedName>
</protein>